<protein>
    <recommendedName>
        <fullName evidence="6">Lipase</fullName>
    </recommendedName>
</protein>
<dbReference type="GO" id="GO:0016788">
    <property type="term" value="F:hydrolase activity, acting on ester bonds"/>
    <property type="evidence" value="ECO:0007669"/>
    <property type="project" value="InterPro"/>
</dbReference>
<gene>
    <name evidence="9" type="primary">LIP3</name>
</gene>
<keyword evidence="4" id="KW-0443">Lipid metabolism</keyword>
<dbReference type="EMBL" id="GAMC01006386">
    <property type="protein sequence ID" value="JAC00170.1"/>
    <property type="molecule type" value="mRNA"/>
</dbReference>
<dbReference type="PIRSF" id="PIRSF000862">
    <property type="entry name" value="Steryl_ester_lip"/>
    <property type="match status" value="1"/>
</dbReference>
<accession>W8C9S7</accession>
<dbReference type="GO" id="GO:0016042">
    <property type="term" value="P:lipid catabolic process"/>
    <property type="evidence" value="ECO:0007669"/>
    <property type="project" value="UniProtKB-KW"/>
</dbReference>
<reference evidence="9" key="2">
    <citation type="journal article" date="2014" name="BMC Genomics">
        <title>A genomic perspective to assessing quality of mass-reared SIT flies used in Mediterranean fruit fly (Ceratitis capitata) eradication in California.</title>
        <authorList>
            <person name="Calla B."/>
            <person name="Hall B."/>
            <person name="Hou S."/>
            <person name="Geib S.M."/>
        </authorList>
    </citation>
    <scope>NUCLEOTIDE SEQUENCE</scope>
</reference>
<evidence type="ECO:0000256" key="7">
    <source>
        <dbReference type="PIRSR" id="PIRSR000862-1"/>
    </source>
</evidence>
<name>W8C9S7_CERCA</name>
<dbReference type="Gene3D" id="3.40.50.1820">
    <property type="entry name" value="alpha/beta hydrolase"/>
    <property type="match status" value="1"/>
</dbReference>
<feature type="active site" description="Charge relay system" evidence="7">
    <location>
        <position position="385"/>
    </location>
</feature>
<keyword evidence="5" id="KW-0325">Glycoprotein</keyword>
<evidence type="ECO:0000256" key="2">
    <source>
        <dbReference type="ARBA" id="ARBA00022729"/>
    </source>
</evidence>
<evidence type="ECO:0000256" key="4">
    <source>
        <dbReference type="ARBA" id="ARBA00023098"/>
    </source>
</evidence>
<keyword evidence="6" id="KW-0378">Hydrolase</keyword>
<dbReference type="InterPro" id="IPR025483">
    <property type="entry name" value="Lipase_euk"/>
</dbReference>
<keyword evidence="2" id="KW-0732">Signal</keyword>
<dbReference type="InterPro" id="IPR029058">
    <property type="entry name" value="AB_hydrolase_fold"/>
</dbReference>
<proteinExistence type="evidence at transcript level"/>
<dbReference type="Pfam" id="PF00561">
    <property type="entry name" value="Abhydrolase_1"/>
    <property type="match status" value="1"/>
</dbReference>
<evidence type="ECO:0000256" key="1">
    <source>
        <dbReference type="ARBA" id="ARBA00010701"/>
    </source>
</evidence>
<dbReference type="OrthoDB" id="9974421at2759"/>
<feature type="active site" description="Charge relay system" evidence="7">
    <location>
        <position position="355"/>
    </location>
</feature>
<evidence type="ECO:0000259" key="8">
    <source>
        <dbReference type="Pfam" id="PF00561"/>
    </source>
</evidence>
<dbReference type="InterPro" id="IPR000073">
    <property type="entry name" value="AB_hydrolase_1"/>
</dbReference>
<sequence length="421" mass="48316">MKFSLKFNEIYQLLLFAVLIVALNWCFTSTDTNFTPRSIAQNNYPVEEHIVPTTDGYLLSIYRIPAATKANTTPPKKTSEVVLLQHGFTLSSDVWLLRGPKNDLPYLLAEAGYDVWLGNHRGNEYGRKHISLDPKRDRQHFWNFTWHEMGYYDLANTIDYMREATGQKSVHYVGYSQGGLVALVLLTTRPEYAAKFKSMQFTAPTVYMENIKVPLPTAWISGLGNYFSRFLEWWGHSETLQHARWNFHKQMCSVLCDDGAWLRPIYLKIFSMFGGPVDASENYEHILTKMCGNVPVGASSKQVLHYVQQYVTGGFNQFDYGTVDSNIRQYGQPSPPSYNVSSVRNCISLYYSETDYMCAAEDVRRLGRDLQCAELNRMPYTAWNHGDFVWSRYARKALHEPIIARISSWSEAAGDRAEVKN</sequence>
<evidence type="ECO:0000256" key="3">
    <source>
        <dbReference type="ARBA" id="ARBA00022963"/>
    </source>
</evidence>
<dbReference type="PANTHER" id="PTHR11005">
    <property type="entry name" value="LYSOSOMAL ACID LIPASE-RELATED"/>
    <property type="match status" value="1"/>
</dbReference>
<keyword evidence="3 6" id="KW-0442">Lipid degradation</keyword>
<dbReference type="AlphaFoldDB" id="W8C9S7"/>
<evidence type="ECO:0000313" key="9">
    <source>
        <dbReference type="EMBL" id="JAC00170.1"/>
    </source>
</evidence>
<dbReference type="SUPFAM" id="SSF53474">
    <property type="entry name" value="alpha/beta-Hydrolases"/>
    <property type="match status" value="1"/>
</dbReference>
<reference evidence="9" key="1">
    <citation type="submission" date="2013-07" db="EMBL/GenBank/DDBJ databases">
        <authorList>
            <person name="Geib S."/>
        </authorList>
    </citation>
    <scope>NUCLEOTIDE SEQUENCE</scope>
</reference>
<comment type="similarity">
    <text evidence="1 6">Belongs to the AB hydrolase superfamily. Lipase family.</text>
</comment>
<evidence type="ECO:0000256" key="6">
    <source>
        <dbReference type="PIRNR" id="PIRNR000862"/>
    </source>
</evidence>
<feature type="active site" description="Nucleophile" evidence="7">
    <location>
        <position position="176"/>
    </location>
</feature>
<feature type="domain" description="AB hydrolase-1" evidence="8">
    <location>
        <begin position="81"/>
        <end position="213"/>
    </location>
</feature>
<evidence type="ECO:0000256" key="5">
    <source>
        <dbReference type="ARBA" id="ARBA00023180"/>
    </source>
</evidence>
<organism evidence="9">
    <name type="scientific">Ceratitis capitata</name>
    <name type="common">Mediterranean fruit fly</name>
    <name type="synonym">Tephritis capitata</name>
    <dbReference type="NCBI Taxonomy" id="7213"/>
    <lineage>
        <taxon>Eukaryota</taxon>
        <taxon>Metazoa</taxon>
        <taxon>Ecdysozoa</taxon>
        <taxon>Arthropoda</taxon>
        <taxon>Hexapoda</taxon>
        <taxon>Insecta</taxon>
        <taxon>Pterygota</taxon>
        <taxon>Neoptera</taxon>
        <taxon>Endopterygota</taxon>
        <taxon>Diptera</taxon>
        <taxon>Brachycera</taxon>
        <taxon>Muscomorpha</taxon>
        <taxon>Tephritoidea</taxon>
        <taxon>Tephritidae</taxon>
        <taxon>Ceratitis</taxon>
        <taxon>Ceratitis</taxon>
    </lineage>
</organism>
<dbReference type="FunFam" id="3.40.50.1820:FF:000179">
    <property type="entry name" value="Lipase"/>
    <property type="match status" value="1"/>
</dbReference>